<dbReference type="Proteomes" id="UP000053791">
    <property type="component" value="Unassembled WGS sequence"/>
</dbReference>
<protein>
    <recommendedName>
        <fullName evidence="3">Glycosyltransferase</fullName>
    </recommendedName>
</protein>
<accession>A0A117KGZ3</accession>
<gene>
    <name evidence="1" type="ORF">AVO45_01790</name>
</gene>
<dbReference type="EMBL" id="LQBQ01000001">
    <property type="protein sequence ID" value="KUJ85740.1"/>
    <property type="molecule type" value="Genomic_DNA"/>
</dbReference>
<dbReference type="AlphaFoldDB" id="A0A117KGZ3"/>
<name>A0A117KGZ3_9RHOB</name>
<dbReference type="OrthoDB" id="5110798at2"/>
<dbReference type="STRING" id="1685379.AVO45_01790"/>
<keyword evidence="2" id="KW-1185">Reference proteome</keyword>
<comment type="caution">
    <text evidence="1">The sequence shown here is derived from an EMBL/GenBank/DDBJ whole genome shotgun (WGS) entry which is preliminary data.</text>
</comment>
<evidence type="ECO:0008006" key="3">
    <source>
        <dbReference type="Google" id="ProtNLM"/>
    </source>
</evidence>
<dbReference type="RefSeq" id="WP_068343925.1">
    <property type="nucleotide sequence ID" value="NZ_LQBQ01000001.1"/>
</dbReference>
<sequence>MVILLKNAAASLTPRALEILRARVRGLCIDHLDVPASNETFGLVDVHIAASFRGKEILEKTLAGHSDLPAGIEIKHLAHHADPRLSPLARGAERFSIGYFGKPSNTVLASSLATRILSPDYGRDENFASVVEGMQRCPMHYCVRAPAGRPAVAERLAKPFTKGFNAAAVGANVLVNRQVDDAVAYLGEDYPFLIDDLSEASINEAIEKARELFGGPEWARGLDTMREVRARTAPAEIARQLGDILALFD</sequence>
<proteinExistence type="predicted"/>
<evidence type="ECO:0000313" key="2">
    <source>
        <dbReference type="Proteomes" id="UP000053791"/>
    </source>
</evidence>
<reference evidence="1 2" key="1">
    <citation type="submission" date="2015-12" db="EMBL/GenBank/DDBJ databases">
        <authorList>
            <person name="Shamseldin A."/>
            <person name="Moawad H."/>
            <person name="Abd El-Rahim W.M."/>
            <person name="Sadowsky M.J."/>
        </authorList>
    </citation>
    <scope>NUCLEOTIDE SEQUENCE [LARGE SCALE GENOMIC DNA]</scope>
    <source>
        <strain evidence="1 2">ZGT118</strain>
    </source>
</reference>
<evidence type="ECO:0000313" key="1">
    <source>
        <dbReference type="EMBL" id="KUJ85740.1"/>
    </source>
</evidence>
<organism evidence="1 2">
    <name type="scientific">Ruegeria marisrubri</name>
    <dbReference type="NCBI Taxonomy" id="1685379"/>
    <lineage>
        <taxon>Bacteria</taxon>
        <taxon>Pseudomonadati</taxon>
        <taxon>Pseudomonadota</taxon>
        <taxon>Alphaproteobacteria</taxon>
        <taxon>Rhodobacterales</taxon>
        <taxon>Roseobacteraceae</taxon>
        <taxon>Ruegeria</taxon>
    </lineage>
</organism>